<gene>
    <name evidence="1" type="ORF">ARMSODRAFT_1073595</name>
</gene>
<organism evidence="1 2">
    <name type="scientific">Armillaria solidipes</name>
    <dbReference type="NCBI Taxonomy" id="1076256"/>
    <lineage>
        <taxon>Eukaryota</taxon>
        <taxon>Fungi</taxon>
        <taxon>Dikarya</taxon>
        <taxon>Basidiomycota</taxon>
        <taxon>Agaricomycotina</taxon>
        <taxon>Agaricomycetes</taxon>
        <taxon>Agaricomycetidae</taxon>
        <taxon>Agaricales</taxon>
        <taxon>Marasmiineae</taxon>
        <taxon>Physalacriaceae</taxon>
        <taxon>Armillaria</taxon>
    </lineage>
</organism>
<evidence type="ECO:0000313" key="2">
    <source>
        <dbReference type="Proteomes" id="UP000218334"/>
    </source>
</evidence>
<proteinExistence type="predicted"/>
<dbReference type="Proteomes" id="UP000218334">
    <property type="component" value="Unassembled WGS sequence"/>
</dbReference>
<reference evidence="2" key="1">
    <citation type="journal article" date="2017" name="Nat. Ecol. Evol.">
        <title>Genome expansion and lineage-specific genetic innovations in the forest pathogenic fungi Armillaria.</title>
        <authorList>
            <person name="Sipos G."/>
            <person name="Prasanna A.N."/>
            <person name="Walter M.C."/>
            <person name="O'Connor E."/>
            <person name="Balint B."/>
            <person name="Krizsan K."/>
            <person name="Kiss B."/>
            <person name="Hess J."/>
            <person name="Varga T."/>
            <person name="Slot J."/>
            <person name="Riley R."/>
            <person name="Boka B."/>
            <person name="Rigling D."/>
            <person name="Barry K."/>
            <person name="Lee J."/>
            <person name="Mihaltcheva S."/>
            <person name="LaButti K."/>
            <person name="Lipzen A."/>
            <person name="Waldron R."/>
            <person name="Moloney N.M."/>
            <person name="Sperisen C."/>
            <person name="Kredics L."/>
            <person name="Vagvoelgyi C."/>
            <person name="Patrignani A."/>
            <person name="Fitzpatrick D."/>
            <person name="Nagy I."/>
            <person name="Doyle S."/>
            <person name="Anderson J.B."/>
            <person name="Grigoriev I.V."/>
            <person name="Gueldener U."/>
            <person name="Muensterkoetter M."/>
            <person name="Nagy L.G."/>
        </authorList>
    </citation>
    <scope>NUCLEOTIDE SEQUENCE [LARGE SCALE GENOMIC DNA]</scope>
    <source>
        <strain evidence="2">28-4</strain>
    </source>
</reference>
<keyword evidence="2" id="KW-1185">Reference proteome</keyword>
<evidence type="ECO:0000313" key="1">
    <source>
        <dbReference type="EMBL" id="PBK59150.1"/>
    </source>
</evidence>
<dbReference type="EMBL" id="KZ293511">
    <property type="protein sequence ID" value="PBK59150.1"/>
    <property type="molecule type" value="Genomic_DNA"/>
</dbReference>
<accession>A0A2H3AN83</accession>
<protein>
    <submittedName>
        <fullName evidence="1">Uncharacterized protein</fullName>
    </submittedName>
</protein>
<dbReference type="AlphaFoldDB" id="A0A2H3AN83"/>
<sequence length="176" mass="20042">MYIRRGGSSMLPEPLAAMSGTHLWLPHVETVHWEEEFVDKMDGVIDVIPIRDMTAPEPTERAASLIQREIGKTSYAREVSRLGTSHRYTQSEEEDEKVCNHNEYDALDDLLAQTNKATVKLQQQLSPSSAFHERCDSEQLKNLVEEASSLVSSLPFKAFLELDGQRPAPRYQRDRN</sequence>
<name>A0A2H3AN83_9AGAR</name>